<evidence type="ECO:0000256" key="1">
    <source>
        <dbReference type="SAM" id="MobiDB-lite"/>
    </source>
</evidence>
<dbReference type="AlphaFoldDB" id="A0A2J8A536"/>
<proteinExistence type="predicted"/>
<organism evidence="2 3">
    <name type="scientific">Tetrabaena socialis</name>
    <dbReference type="NCBI Taxonomy" id="47790"/>
    <lineage>
        <taxon>Eukaryota</taxon>
        <taxon>Viridiplantae</taxon>
        <taxon>Chlorophyta</taxon>
        <taxon>core chlorophytes</taxon>
        <taxon>Chlorophyceae</taxon>
        <taxon>CS clade</taxon>
        <taxon>Chlamydomonadales</taxon>
        <taxon>Tetrabaenaceae</taxon>
        <taxon>Tetrabaena</taxon>
    </lineage>
</organism>
<evidence type="ECO:0000313" key="2">
    <source>
        <dbReference type="EMBL" id="PNH07634.1"/>
    </source>
</evidence>
<reference evidence="2 3" key="1">
    <citation type="journal article" date="2017" name="Mol. Biol. Evol.">
        <title>The 4-celled Tetrabaena socialis nuclear genome reveals the essential components for genetic control of cell number at the origin of multicellularity in the volvocine lineage.</title>
        <authorList>
            <person name="Featherston J."/>
            <person name="Arakaki Y."/>
            <person name="Hanschen E.R."/>
            <person name="Ferris P.J."/>
            <person name="Michod R.E."/>
            <person name="Olson B.J.S.C."/>
            <person name="Nozaki H."/>
            <person name="Durand P.M."/>
        </authorList>
    </citation>
    <scope>NUCLEOTIDE SEQUENCE [LARGE SCALE GENOMIC DNA]</scope>
    <source>
        <strain evidence="2 3">NIES-571</strain>
    </source>
</reference>
<sequence length="590" mass="63053">MPPRRDKLARGLLPAWLYSDGEQAGGAGQGKNVPRDEAGVIGLLVGRFLQFDPATSQPQRFREPPLGPSPYDQMLDQSKPNVIEFKWPDISDAAIDELKPCISDVTDADVCSAVVRACNARRTKAAEELSRKLMQGSATLAKRAELLRKARMEAMAKLTKGLMDERLSARSQPRHFDEGPIFVAAMENPMWEAAVHKLGGSAAARALAARLRAAQASSLIPSIANPLEFVKGLGDKALEQGQAALFEKIEAQIKQPLPSELRSQLAQHVPDAGDEARPTGDAAEAPDVDEAVDKAMERGVQAYEQAKEAMEDPTGYMMRQVDDAVDDAPGAALLRTLLEAARRGELPSMPDPEELARQLAEGICEKGPGAVLDAIERKAGVKLPASVREEIQKNAEAFAANVLQKFDEGGPDAALGACTELTAYAASAFEGVADDMEEAVADKVAQVEDAAMGVMEGDFTGAFDLLPGSMKKLPIPNCLKGAAAQLTAMAKEVNEVLKSMADTSKLLEGNIKALTGGVCGDMDELTSHLNDVSENVFGVLDEALSESSAQFMAALEMLNEVDTQALVEAMDSVREVLAYILEVLSLEQDS</sequence>
<dbReference type="EMBL" id="PGGS01000170">
    <property type="protein sequence ID" value="PNH07634.1"/>
    <property type="molecule type" value="Genomic_DNA"/>
</dbReference>
<evidence type="ECO:0000313" key="3">
    <source>
        <dbReference type="Proteomes" id="UP000236333"/>
    </source>
</evidence>
<gene>
    <name evidence="2" type="ORF">TSOC_005892</name>
</gene>
<comment type="caution">
    <text evidence="2">The sequence shown here is derived from an EMBL/GenBank/DDBJ whole genome shotgun (WGS) entry which is preliminary data.</text>
</comment>
<name>A0A2J8A536_9CHLO</name>
<accession>A0A2J8A536</accession>
<dbReference type="Proteomes" id="UP000236333">
    <property type="component" value="Unassembled WGS sequence"/>
</dbReference>
<keyword evidence="3" id="KW-1185">Reference proteome</keyword>
<protein>
    <submittedName>
        <fullName evidence="2">Uncharacterized protein</fullName>
    </submittedName>
</protein>
<feature type="region of interest" description="Disordered" evidence="1">
    <location>
        <begin position="264"/>
        <end position="286"/>
    </location>
</feature>